<feature type="compositionally biased region" description="Low complexity" evidence="8">
    <location>
        <begin position="734"/>
        <end position="755"/>
    </location>
</feature>
<gene>
    <name evidence="10" type="ORF">MNOR_LOCUS17558</name>
</gene>
<reference evidence="10 11" key="1">
    <citation type="submission" date="2024-05" db="EMBL/GenBank/DDBJ databases">
        <authorList>
            <person name="Wallberg A."/>
        </authorList>
    </citation>
    <scope>NUCLEOTIDE SEQUENCE [LARGE SCALE GENOMIC DNA]</scope>
</reference>
<evidence type="ECO:0000256" key="1">
    <source>
        <dbReference type="ARBA" id="ARBA00006529"/>
    </source>
</evidence>
<comment type="similarity">
    <text evidence="1">Belongs to the protein kinase superfamily. STE Ser/Thr protein kinase family. MAP kinase kinase kinase subfamily.</text>
</comment>
<feature type="region of interest" description="Disordered" evidence="8">
    <location>
        <begin position="701"/>
        <end position="756"/>
    </location>
</feature>
<comment type="caution">
    <text evidence="10">The sequence shown here is derived from an EMBL/GenBank/DDBJ whole genome shotgun (WGS) entry which is preliminary data.</text>
</comment>
<dbReference type="InterPro" id="IPR000719">
    <property type="entry name" value="Prot_kinase_dom"/>
</dbReference>
<evidence type="ECO:0000256" key="7">
    <source>
        <dbReference type="SAM" id="Coils"/>
    </source>
</evidence>
<feature type="compositionally biased region" description="Polar residues" evidence="8">
    <location>
        <begin position="292"/>
        <end position="309"/>
    </location>
</feature>
<evidence type="ECO:0000256" key="8">
    <source>
        <dbReference type="SAM" id="MobiDB-lite"/>
    </source>
</evidence>
<dbReference type="GO" id="GO:0019899">
    <property type="term" value="F:enzyme binding"/>
    <property type="evidence" value="ECO:0007669"/>
    <property type="project" value="UniProtKB-ARBA"/>
</dbReference>
<keyword evidence="2" id="KW-0723">Serine/threonine-protein kinase</keyword>
<sequence>MSIVHFPSLRYNLSVFMNISDELLSEFMVRGTIGVMGSWMDGRAVGTESVARRVWIYDARVDGIMFDPIKKLAKFVRKNSKLYENSSKWKKLFLEIYDLCLLLHNSPLTQYNLAHGMSWLLQCARAVAYLHAQPRPLLHRDLKPPNLLLTKGAKVLKLCDFGTACELSTVMTDNRGSAAWMAPEVFEGQLYTEKCDVYSWGIILWEVLTRRVPFHDLGLAVRIMWAVHQKQRPPLVHGSPKIIENLMTRCWDHVQDNRPRMDEVIESVQFISKYLKGCDEPIINPPPHSDDSSIADSNMSPCANSSAGHTSKDVSDRELLSCSTNNDPIPRHLLPRTGTGFLYPQTVPIGQLNPNDTWASDESGFAGCLPPPASPISPNVTANVVLDDNSPWSTSHSEDHQKTHLQQSPKHPHHYHQNKTPVAAKPLPLTQHFPAVASERSQSPLTDLLGSFASQSLQPPLTPSQTLQSTLPTMTPLSISIPNSAPPTRNDLSVLHPPHHVSSSPRDPRYFGPTPSIGPHVPAPYSQVPINNSHHNFHQVLTNQGPYQIPNQGPIFALQPPESPFSLSPGSGSVGSVNSVVTLRRNLAPHDPQAQLRRRSAEVLSVSGSDAEPTTHREGCQHGHRRSASYGTPGTEGIDTNKLVQQMPTYQIGGPEGALKWKDPPHPAFASHSGRTTPMSRTMSSNNVMVTTTLPVPAATHAAPTVTTSTTTSYLKPTSVPYQPQPNAHLLHPGSSHNGGEHSSSSSGSSSGSIGATDDKELGAFWEILDREIRPLPPLANSPDSQQIFNDHKDMARNYLVLQQELFNLRKCKSDLEGKLSEAEQLEQMNNHRYQDKIRQLEGKRESLRNNHKHLRQQLELIRSQAARAAAHNASLHHPPP</sequence>
<feature type="coiled-coil region" evidence="7">
    <location>
        <begin position="809"/>
        <end position="865"/>
    </location>
</feature>
<dbReference type="EMBL" id="CAXKWB010012127">
    <property type="protein sequence ID" value="CAL4103423.1"/>
    <property type="molecule type" value="Genomic_DNA"/>
</dbReference>
<evidence type="ECO:0000256" key="5">
    <source>
        <dbReference type="ARBA" id="ARBA00022777"/>
    </source>
</evidence>
<protein>
    <recommendedName>
        <fullName evidence="9">Protein kinase domain-containing protein</fullName>
    </recommendedName>
</protein>
<dbReference type="SUPFAM" id="SSF56112">
    <property type="entry name" value="Protein kinase-like (PK-like)"/>
    <property type="match status" value="1"/>
</dbReference>
<feature type="domain" description="Protein kinase" evidence="9">
    <location>
        <begin position="1"/>
        <end position="271"/>
    </location>
</feature>
<feature type="compositionally biased region" description="Low complexity" evidence="8">
    <location>
        <begin position="701"/>
        <end position="712"/>
    </location>
</feature>
<evidence type="ECO:0000313" key="11">
    <source>
        <dbReference type="Proteomes" id="UP001497623"/>
    </source>
</evidence>
<dbReference type="PANTHER" id="PTHR46716">
    <property type="entry name" value="MITOGEN-ACTIVATED PROTEIN KINASE KINASE KINASE 7"/>
    <property type="match status" value="1"/>
</dbReference>
<dbReference type="InterPro" id="IPR008271">
    <property type="entry name" value="Ser/Thr_kinase_AS"/>
</dbReference>
<dbReference type="GO" id="GO:0043123">
    <property type="term" value="P:positive regulation of canonical NF-kappaB signal transduction"/>
    <property type="evidence" value="ECO:0007669"/>
    <property type="project" value="TreeGrafter"/>
</dbReference>
<dbReference type="GO" id="GO:0005524">
    <property type="term" value="F:ATP binding"/>
    <property type="evidence" value="ECO:0007669"/>
    <property type="project" value="UniProtKB-KW"/>
</dbReference>
<name>A0AAV2QXR8_MEGNR</name>
<dbReference type="PROSITE" id="PS50011">
    <property type="entry name" value="PROTEIN_KINASE_DOM"/>
    <property type="match status" value="1"/>
</dbReference>
<proteinExistence type="inferred from homology"/>
<dbReference type="GO" id="GO:0007254">
    <property type="term" value="P:JNK cascade"/>
    <property type="evidence" value="ECO:0007669"/>
    <property type="project" value="TreeGrafter"/>
</dbReference>
<feature type="non-terminal residue" evidence="10">
    <location>
        <position position="881"/>
    </location>
</feature>
<dbReference type="PANTHER" id="PTHR46716:SF1">
    <property type="entry name" value="MITOGEN-ACTIVATED PROTEIN KINASE KINASE KINASE 7"/>
    <property type="match status" value="1"/>
</dbReference>
<keyword evidence="6" id="KW-0067">ATP-binding</keyword>
<evidence type="ECO:0000256" key="6">
    <source>
        <dbReference type="ARBA" id="ARBA00022840"/>
    </source>
</evidence>
<dbReference type="AlphaFoldDB" id="A0AAV2QXR8"/>
<dbReference type="Gene3D" id="1.10.510.10">
    <property type="entry name" value="Transferase(Phosphotransferase) domain 1"/>
    <property type="match status" value="1"/>
</dbReference>
<dbReference type="InterPro" id="IPR011009">
    <property type="entry name" value="Kinase-like_dom_sf"/>
</dbReference>
<feature type="compositionally biased region" description="Polar residues" evidence="8">
    <location>
        <begin position="713"/>
        <end position="726"/>
    </location>
</feature>
<feature type="compositionally biased region" description="Basic and acidic residues" evidence="8">
    <location>
        <begin position="310"/>
        <end position="319"/>
    </location>
</feature>
<evidence type="ECO:0000313" key="10">
    <source>
        <dbReference type="EMBL" id="CAL4103423.1"/>
    </source>
</evidence>
<evidence type="ECO:0000256" key="4">
    <source>
        <dbReference type="ARBA" id="ARBA00022741"/>
    </source>
</evidence>
<evidence type="ECO:0000259" key="9">
    <source>
        <dbReference type="PROSITE" id="PS50011"/>
    </source>
</evidence>
<evidence type="ECO:0000256" key="3">
    <source>
        <dbReference type="ARBA" id="ARBA00022679"/>
    </source>
</evidence>
<keyword evidence="3" id="KW-0808">Transferase</keyword>
<keyword evidence="4" id="KW-0547">Nucleotide-binding</keyword>
<keyword evidence="7" id="KW-0175">Coiled coil</keyword>
<dbReference type="PROSITE" id="PS00108">
    <property type="entry name" value="PROTEIN_KINASE_ST"/>
    <property type="match status" value="1"/>
</dbReference>
<accession>A0AAV2QXR8</accession>
<dbReference type="GO" id="GO:0004709">
    <property type="term" value="F:MAP kinase kinase kinase activity"/>
    <property type="evidence" value="ECO:0007669"/>
    <property type="project" value="TreeGrafter"/>
</dbReference>
<feature type="region of interest" description="Disordered" evidence="8">
    <location>
        <begin position="605"/>
        <end position="634"/>
    </location>
</feature>
<dbReference type="GO" id="GO:0006950">
    <property type="term" value="P:response to stress"/>
    <property type="evidence" value="ECO:0007669"/>
    <property type="project" value="UniProtKB-ARBA"/>
</dbReference>
<dbReference type="Pfam" id="PF07714">
    <property type="entry name" value="PK_Tyr_Ser-Thr"/>
    <property type="match status" value="1"/>
</dbReference>
<dbReference type="SMART" id="SM00220">
    <property type="entry name" value="S_TKc"/>
    <property type="match status" value="1"/>
</dbReference>
<dbReference type="InterPro" id="IPR001245">
    <property type="entry name" value="Ser-Thr/Tyr_kinase_cat_dom"/>
</dbReference>
<feature type="region of interest" description="Disordered" evidence="8">
    <location>
        <begin position="387"/>
        <end position="418"/>
    </location>
</feature>
<organism evidence="10 11">
    <name type="scientific">Meganyctiphanes norvegica</name>
    <name type="common">Northern krill</name>
    <name type="synonym">Thysanopoda norvegica</name>
    <dbReference type="NCBI Taxonomy" id="48144"/>
    <lineage>
        <taxon>Eukaryota</taxon>
        <taxon>Metazoa</taxon>
        <taxon>Ecdysozoa</taxon>
        <taxon>Arthropoda</taxon>
        <taxon>Crustacea</taxon>
        <taxon>Multicrustacea</taxon>
        <taxon>Malacostraca</taxon>
        <taxon>Eumalacostraca</taxon>
        <taxon>Eucarida</taxon>
        <taxon>Euphausiacea</taxon>
        <taxon>Euphausiidae</taxon>
        <taxon>Meganyctiphanes</taxon>
    </lineage>
</organism>
<feature type="region of interest" description="Disordered" evidence="8">
    <location>
        <begin position="285"/>
        <end position="333"/>
    </location>
</feature>
<keyword evidence="11" id="KW-1185">Reference proteome</keyword>
<keyword evidence="5" id="KW-0418">Kinase</keyword>
<evidence type="ECO:0000256" key="2">
    <source>
        <dbReference type="ARBA" id="ARBA00022527"/>
    </source>
</evidence>
<dbReference type="Proteomes" id="UP001497623">
    <property type="component" value="Unassembled WGS sequence"/>
</dbReference>
<dbReference type="GO" id="GO:0006955">
    <property type="term" value="P:immune response"/>
    <property type="evidence" value="ECO:0007669"/>
    <property type="project" value="TreeGrafter"/>
</dbReference>